<gene>
    <name evidence="7 9" type="primary">ettA</name>
    <name evidence="9" type="ORF">NJT12_14395</name>
</gene>
<dbReference type="Pfam" id="PF00005">
    <property type="entry name" value="ABC_tran"/>
    <property type="match status" value="2"/>
</dbReference>
<feature type="domain" description="ABC transporter" evidence="8">
    <location>
        <begin position="9"/>
        <end position="268"/>
    </location>
</feature>
<dbReference type="CDD" id="cd03221">
    <property type="entry name" value="ABCF_EF-3"/>
    <property type="match status" value="2"/>
</dbReference>
<dbReference type="SMART" id="SM00382">
    <property type="entry name" value="AAA"/>
    <property type="match status" value="2"/>
</dbReference>
<dbReference type="Proteomes" id="UP001212170">
    <property type="component" value="Unassembled WGS sequence"/>
</dbReference>
<evidence type="ECO:0000256" key="6">
    <source>
        <dbReference type="ARBA" id="ARBA00022845"/>
    </source>
</evidence>
<dbReference type="PANTHER" id="PTHR43858">
    <property type="entry name" value="ENERGY-DEPENDENT TRANSLATIONAL THROTTLE PROTEIN ETTA"/>
    <property type="match status" value="1"/>
</dbReference>
<keyword evidence="2 7" id="KW-0820">tRNA-binding</keyword>
<dbReference type="InterPro" id="IPR032781">
    <property type="entry name" value="ABC_tran_Xtn"/>
</dbReference>
<dbReference type="Pfam" id="PF12848">
    <property type="entry name" value="ABC_tran_Xtn"/>
    <property type="match status" value="1"/>
</dbReference>
<comment type="caution">
    <text evidence="7">Lacks conserved residue(s) required for the propagation of feature annotation.</text>
</comment>
<comment type="function">
    <text evidence="7">A translation factor that gates the progression of the 70S ribosomal initiation complex (IC, containing tRNA(fMet) in the P-site) into the translation elongation cycle by using a mechanism sensitive to the ATP/ADP ratio. Binds to the 70S ribosome E-site where it modulates the state of the translating ribosome during subunit translocation. ATP hydrolysis probably frees it from the ribosome, which can enter the elongation phase.</text>
</comment>
<accession>A0ABT4WEC9</accession>
<dbReference type="InterPro" id="IPR017871">
    <property type="entry name" value="ABC_transporter-like_CS"/>
</dbReference>
<reference evidence="9 10" key="1">
    <citation type="journal article" date="2023" name="Chemosphere">
        <title>Whole genome analysis of Flavobacterium aziz-sancarii sp. nov., isolated from Ardley Island (Antarctica), revealed a rich resistome and bioremediation potential.</title>
        <authorList>
            <person name="Otur C."/>
            <person name="Okay S."/>
            <person name="Kurt-Kizildogan A."/>
        </authorList>
    </citation>
    <scope>NUCLEOTIDE SEQUENCE [LARGE SCALE GENOMIC DNA]</scope>
    <source>
        <strain evidence="9 10">AC</strain>
    </source>
</reference>
<keyword evidence="4 7" id="KW-0547">Nucleotide-binding</keyword>
<evidence type="ECO:0000256" key="4">
    <source>
        <dbReference type="ARBA" id="ARBA00022741"/>
    </source>
</evidence>
<keyword evidence="7" id="KW-0694">RNA-binding</keyword>
<sequence length="563" mass="63452">MSDDKKVIFSMQKLSKTYQGADKPVLKNIYLSFFYGAKIGILGLNGSGKSSLLKIIAGVDKNYQGDVVFQPGYTVGYLEQEPILDDSKTVIEIVREGAAETIAVLEEYNQINDLFGLPENYEDQDKMDKLMDRQAALQDKIDALGAWEIDTKLEIAMDALRTPEGDTPIKNLSGGERRRVALCRLLLQQPDVLLLDEPTNHLDAESVLWLEQHLAQYAGTVIAVTHDRYFLDNVAGWILELDRGEGIPWKGNYSSWLDQKSSRMAQEEKVASKRRKTLERELDWVRQGAKGRQTKQKARLQNYDKLLNEDQKQLDENLEIYIPNGPRLGTNVIEAKNVAKAFGDKLLYDNLNFTLPQAGIVGIIGPNGAGKSTIFRMIMGEEKTDSGEFSVGETVKIAYVDQSHSNIDPNKSIWENFADGQELVMMGGKQVNSRAYLSRFNFGGGEQNKKVSMLSGGERNRLHLAMTLKEEGNVLLLDEPTNDLDVNTLRALEEGLENFAGCAVIISHDRWFLDRICTHILAFEGDSEVYYFEGGFSEYEENKKKRLGGDLTPKRLKYRKLIR</sequence>
<keyword evidence="7" id="KW-0963">Cytoplasm</keyword>
<keyword evidence="10" id="KW-1185">Reference proteome</keyword>
<comment type="domain">
    <text evidence="7">The P-site tRNA interaction motif (PtIM domain) probably interacts with the P-site tRNA(fMet) as well as the 23S rRNA.</text>
</comment>
<comment type="domain">
    <text evidence="7">The arm domain is inserted in the first ABC transporter domain. Probably contacts ribosomal protein L1.</text>
</comment>
<dbReference type="InterPro" id="IPR022374">
    <property type="entry name" value="EttA"/>
</dbReference>
<evidence type="ECO:0000256" key="7">
    <source>
        <dbReference type="HAMAP-Rule" id="MF_00847"/>
    </source>
</evidence>
<proteinExistence type="inferred from homology"/>
<evidence type="ECO:0000313" key="9">
    <source>
        <dbReference type="EMBL" id="MDA6070805.1"/>
    </source>
</evidence>
<dbReference type="InterPro" id="IPR003593">
    <property type="entry name" value="AAA+_ATPase"/>
</dbReference>
<dbReference type="NCBIfam" id="TIGR03719">
    <property type="entry name" value="ABC_ABC_ChvD"/>
    <property type="match status" value="1"/>
</dbReference>
<dbReference type="Gene3D" id="3.40.50.300">
    <property type="entry name" value="P-loop containing nucleotide triphosphate hydrolases"/>
    <property type="match status" value="2"/>
</dbReference>
<dbReference type="PANTHER" id="PTHR43858:SF1">
    <property type="entry name" value="ABC TRANSPORTER-RELATED PROTEIN"/>
    <property type="match status" value="1"/>
</dbReference>
<comment type="similarity">
    <text evidence="1 7">Belongs to the ABC transporter superfamily. ABCF family. Translational throttle EttA subfamily.</text>
</comment>
<dbReference type="InterPro" id="IPR027417">
    <property type="entry name" value="P-loop_NTPase"/>
</dbReference>
<comment type="catalytic activity">
    <reaction evidence="7">
        <text>ATP + H2O = ADP + phosphate + H(+)</text>
        <dbReference type="Rhea" id="RHEA:13065"/>
        <dbReference type="ChEBI" id="CHEBI:15377"/>
        <dbReference type="ChEBI" id="CHEBI:15378"/>
        <dbReference type="ChEBI" id="CHEBI:30616"/>
        <dbReference type="ChEBI" id="CHEBI:43474"/>
        <dbReference type="ChEBI" id="CHEBI:456216"/>
    </reaction>
</comment>
<comment type="caution">
    <text evidence="9">The sequence shown here is derived from an EMBL/GenBank/DDBJ whole genome shotgun (WGS) entry which is preliminary data.</text>
</comment>
<feature type="domain" description="ABC transporter" evidence="8">
    <location>
        <begin position="333"/>
        <end position="559"/>
    </location>
</feature>
<dbReference type="NCBIfam" id="NF008775">
    <property type="entry name" value="PRK11819.1"/>
    <property type="match status" value="1"/>
</dbReference>
<organism evidence="9 10">
    <name type="scientific">Flavobacterium azizsancarii</name>
    <dbReference type="NCBI Taxonomy" id="2961580"/>
    <lineage>
        <taxon>Bacteria</taxon>
        <taxon>Pseudomonadati</taxon>
        <taxon>Bacteroidota</taxon>
        <taxon>Flavobacteriia</taxon>
        <taxon>Flavobacteriales</taxon>
        <taxon>Flavobacteriaceae</taxon>
        <taxon>Flavobacterium</taxon>
    </lineage>
</organism>
<dbReference type="InterPro" id="IPR003439">
    <property type="entry name" value="ABC_transporter-like_ATP-bd"/>
</dbReference>
<evidence type="ECO:0000256" key="2">
    <source>
        <dbReference type="ARBA" id="ARBA00022555"/>
    </source>
</evidence>
<evidence type="ECO:0000256" key="5">
    <source>
        <dbReference type="ARBA" id="ARBA00022840"/>
    </source>
</evidence>
<dbReference type="RefSeq" id="WP_271336618.1">
    <property type="nucleotide sequence ID" value="NZ_JAMZNK010000023.1"/>
</dbReference>
<evidence type="ECO:0000256" key="3">
    <source>
        <dbReference type="ARBA" id="ARBA00022730"/>
    </source>
</evidence>
<evidence type="ECO:0000313" key="10">
    <source>
        <dbReference type="Proteomes" id="UP001212170"/>
    </source>
</evidence>
<keyword evidence="3 7" id="KW-0699">rRNA-binding</keyword>
<evidence type="ECO:0000256" key="1">
    <source>
        <dbReference type="ARBA" id="ARBA00005868"/>
    </source>
</evidence>
<dbReference type="PROSITE" id="PS00211">
    <property type="entry name" value="ABC_TRANSPORTER_1"/>
    <property type="match status" value="1"/>
</dbReference>
<keyword evidence="5 7" id="KW-0067">ATP-binding</keyword>
<comment type="subunit">
    <text evidence="7">Monomer. Probably contacts ribosomal proteins L1, L5, L33 and S7, the 16S and 23S rRNA and the P-site containing tRNA(fMet).</text>
</comment>
<comment type="subcellular location">
    <subcellularLocation>
        <location evidence="7">Cytoplasm</location>
    </subcellularLocation>
    <text evidence="7">Associates with ribosomes and polysomes.</text>
</comment>
<name>A0ABT4WEC9_9FLAO</name>
<evidence type="ECO:0000259" key="8">
    <source>
        <dbReference type="PROSITE" id="PS50893"/>
    </source>
</evidence>
<dbReference type="HAMAP" id="MF_00847">
    <property type="entry name" value="EttA"/>
    <property type="match status" value="1"/>
</dbReference>
<keyword evidence="7" id="KW-0648">Protein biosynthesis</keyword>
<keyword evidence="7" id="KW-0677">Repeat</keyword>
<keyword evidence="6 7" id="KW-0810">Translation regulation</keyword>
<feature type="region of interest" description="PtIM" evidence="7">
    <location>
        <begin position="251"/>
        <end position="331"/>
    </location>
</feature>
<dbReference type="PROSITE" id="PS50893">
    <property type="entry name" value="ABC_TRANSPORTER_2"/>
    <property type="match status" value="2"/>
</dbReference>
<feature type="binding site" evidence="7">
    <location>
        <begin position="365"/>
        <end position="372"/>
    </location>
    <ligand>
        <name>ATP</name>
        <dbReference type="ChEBI" id="CHEBI:30616"/>
        <label>2</label>
    </ligand>
</feature>
<dbReference type="SUPFAM" id="SSF52540">
    <property type="entry name" value="P-loop containing nucleoside triphosphate hydrolases"/>
    <property type="match status" value="2"/>
</dbReference>
<protein>
    <recommendedName>
        <fullName evidence="7">Energy-dependent translational throttle protein EttA</fullName>
        <ecNumber evidence="7">3.6.1.-</ecNumber>
    </recommendedName>
    <alternativeName>
        <fullName evidence="7">Translational regulatory factor EttA</fullName>
    </alternativeName>
</protein>
<dbReference type="EMBL" id="JAMZNK010000023">
    <property type="protein sequence ID" value="MDA6070805.1"/>
    <property type="molecule type" value="Genomic_DNA"/>
</dbReference>
<dbReference type="EC" id="3.6.1.-" evidence="7"/>
<keyword evidence="7" id="KW-0378">Hydrolase</keyword>